<dbReference type="Pfam" id="PF05277">
    <property type="entry name" value="DUF726"/>
    <property type="match status" value="1"/>
</dbReference>
<dbReference type="InterPro" id="IPR007941">
    <property type="entry name" value="DUF726"/>
</dbReference>
<dbReference type="PANTHER" id="PTHR17920:SF3">
    <property type="entry name" value="TRANSMEMBRANE AND COILED-COIL DOMAIN-CONTAINING PROTEIN 4"/>
    <property type="match status" value="1"/>
</dbReference>
<evidence type="ECO:0000256" key="3">
    <source>
        <dbReference type="ARBA" id="ARBA00022989"/>
    </source>
</evidence>
<evidence type="ECO:0000256" key="4">
    <source>
        <dbReference type="ARBA" id="ARBA00023136"/>
    </source>
</evidence>
<dbReference type="InterPro" id="IPR029058">
    <property type="entry name" value="AB_hydrolase_fold"/>
</dbReference>
<keyword evidence="3" id="KW-1133">Transmembrane helix</keyword>
<evidence type="ECO:0000256" key="5">
    <source>
        <dbReference type="SAM" id="MobiDB-lite"/>
    </source>
</evidence>
<proteinExistence type="predicted"/>
<protein>
    <submittedName>
        <fullName evidence="6">DUF726 domain-containing protein</fullName>
    </submittedName>
</protein>
<dbReference type="SUPFAM" id="SSF53474">
    <property type="entry name" value="alpha/beta-Hydrolases"/>
    <property type="match status" value="1"/>
</dbReference>
<gene>
    <name evidence="6" type="ORF">ACFR9U_03955</name>
</gene>
<feature type="compositionally biased region" description="Polar residues" evidence="5">
    <location>
        <begin position="9"/>
        <end position="19"/>
    </location>
</feature>
<dbReference type="InterPro" id="IPR006311">
    <property type="entry name" value="TAT_signal"/>
</dbReference>
<evidence type="ECO:0000313" key="7">
    <source>
        <dbReference type="Proteomes" id="UP001597119"/>
    </source>
</evidence>
<dbReference type="EMBL" id="JBHUDJ010000002">
    <property type="protein sequence ID" value="MFD1586124.1"/>
    <property type="molecule type" value="Genomic_DNA"/>
</dbReference>
<sequence length="310" mass="33679">MNRSHESRAGSTDNDQSATGRRGFLRGAATVGTTLVGFGAATGTAAAGGSDGDYEAPHDYPLISTRDHYAINWYGDPYLTDGHTATDYDTVGDWDKYDDATEICVFVHGWNADDGNDDDIDSAYTCELALDQNGYDAFNVGFSWDSDKGGGIDQGWYEAKEIARNNGPKLANWITDTDRPVRLIGHSLGARVVGSALETLNEWGRHDAVRSATLLGGAIDDEDVELDDEYGTDIRDVAGQFDNYYKTDDDVLAWAYSLGEFNSAVGRYGIQDEADAPANYEDHDVTDVVPDHGSYYEPGDGCIPQVVSEF</sequence>
<dbReference type="PANTHER" id="PTHR17920">
    <property type="entry name" value="TRANSMEMBRANE AND COILED-COIL DOMAIN-CONTAINING PROTEIN 4 TMCO4"/>
    <property type="match status" value="1"/>
</dbReference>
<keyword evidence="2" id="KW-0812">Transmembrane</keyword>
<feature type="region of interest" description="Disordered" evidence="5">
    <location>
        <begin position="1"/>
        <end position="21"/>
    </location>
</feature>
<reference evidence="6 7" key="1">
    <citation type="journal article" date="2019" name="Int. J. Syst. Evol. Microbiol.">
        <title>The Global Catalogue of Microorganisms (GCM) 10K type strain sequencing project: providing services to taxonomists for standard genome sequencing and annotation.</title>
        <authorList>
            <consortium name="The Broad Institute Genomics Platform"/>
            <consortium name="The Broad Institute Genome Sequencing Center for Infectious Disease"/>
            <person name="Wu L."/>
            <person name="Ma J."/>
        </authorList>
    </citation>
    <scope>NUCLEOTIDE SEQUENCE [LARGE SCALE GENOMIC DNA]</scope>
    <source>
        <strain evidence="6 7">CGMCC 1.12125</strain>
    </source>
</reference>
<name>A0ABD6C8J7_9EURY</name>
<organism evidence="6 7">
    <name type="scientific">Halorientalis brevis</name>
    <dbReference type="NCBI Taxonomy" id="1126241"/>
    <lineage>
        <taxon>Archaea</taxon>
        <taxon>Methanobacteriati</taxon>
        <taxon>Methanobacteriota</taxon>
        <taxon>Stenosarchaea group</taxon>
        <taxon>Halobacteria</taxon>
        <taxon>Halobacteriales</taxon>
        <taxon>Haloarculaceae</taxon>
        <taxon>Halorientalis</taxon>
    </lineage>
</organism>
<dbReference type="GO" id="GO:0016020">
    <property type="term" value="C:membrane"/>
    <property type="evidence" value="ECO:0007669"/>
    <property type="project" value="UniProtKB-SubCell"/>
</dbReference>
<evidence type="ECO:0000256" key="1">
    <source>
        <dbReference type="ARBA" id="ARBA00004141"/>
    </source>
</evidence>
<dbReference type="Gene3D" id="3.40.50.1820">
    <property type="entry name" value="alpha/beta hydrolase"/>
    <property type="match status" value="1"/>
</dbReference>
<dbReference type="RefSeq" id="WP_247376512.1">
    <property type="nucleotide sequence ID" value="NZ_JALLGV010000002.1"/>
</dbReference>
<evidence type="ECO:0000313" key="6">
    <source>
        <dbReference type="EMBL" id="MFD1586124.1"/>
    </source>
</evidence>
<keyword evidence="4" id="KW-0472">Membrane</keyword>
<dbReference type="AlphaFoldDB" id="A0ABD6C8J7"/>
<comment type="subcellular location">
    <subcellularLocation>
        <location evidence="1">Membrane</location>
        <topology evidence="1">Multi-pass membrane protein</topology>
    </subcellularLocation>
</comment>
<evidence type="ECO:0000256" key="2">
    <source>
        <dbReference type="ARBA" id="ARBA00022692"/>
    </source>
</evidence>
<comment type="caution">
    <text evidence="6">The sequence shown here is derived from an EMBL/GenBank/DDBJ whole genome shotgun (WGS) entry which is preliminary data.</text>
</comment>
<keyword evidence="7" id="KW-1185">Reference proteome</keyword>
<dbReference type="PROSITE" id="PS51318">
    <property type="entry name" value="TAT"/>
    <property type="match status" value="1"/>
</dbReference>
<dbReference type="Proteomes" id="UP001597119">
    <property type="component" value="Unassembled WGS sequence"/>
</dbReference>
<accession>A0ABD6C8J7</accession>